<protein>
    <submittedName>
        <fullName evidence="1">Minor capsid protein</fullName>
    </submittedName>
</protein>
<sequence>MTKTEQLIKLYTVASEEIRLKINSLEDGIAKRKQQQLLEQILSIIRELQQQGIELATEIIEDSYLNGSNEAVNQLISQGVDEVEKSLTSVIHQEAVQQILYEVFYRILEATDHMSADVKERIETIVRRANERSLVQGISRRKATKDAIAELNNKGITGIIYKNGTKMPVEKYIANVIHYHQRQAHVDGSINRMVDNGEDLVYVNFVGVTCERCAQYQGRVYSVSGKDKRFPKLDIRPPYHGHCVHNATPWVERYHDEDEIEKAINDSNRPFTDNRTELNIRKYEQLQQEKSRQNETRNQWIRYKSRMPDMPDLKTFASQKARNTKKYNEWQEDYRKIGQSIKS</sequence>
<keyword evidence="2" id="KW-1185">Reference proteome</keyword>
<dbReference type="EMBL" id="SLUB01000058">
    <property type="protein sequence ID" value="THE09939.1"/>
    <property type="molecule type" value="Genomic_DNA"/>
</dbReference>
<proteinExistence type="predicted"/>
<dbReference type="Pfam" id="PF06152">
    <property type="entry name" value="Phage_min_cap2"/>
    <property type="match status" value="1"/>
</dbReference>
<accession>A0A4S3PKK6</accession>
<dbReference type="InterPro" id="IPR009319">
    <property type="entry name" value="Phage_A118_VSP1"/>
</dbReference>
<dbReference type="AlphaFoldDB" id="A0A4S3PKK6"/>
<organism evidence="1 2">
    <name type="scientific">Bacillus timonensis</name>
    <dbReference type="NCBI Taxonomy" id="1033734"/>
    <lineage>
        <taxon>Bacteria</taxon>
        <taxon>Bacillati</taxon>
        <taxon>Bacillota</taxon>
        <taxon>Bacilli</taxon>
        <taxon>Bacillales</taxon>
        <taxon>Bacillaceae</taxon>
        <taxon>Bacillus</taxon>
    </lineage>
</organism>
<name>A0A4S3PKK6_9BACI</name>
<dbReference type="OrthoDB" id="3197444at2"/>
<dbReference type="GO" id="GO:0005198">
    <property type="term" value="F:structural molecule activity"/>
    <property type="evidence" value="ECO:0007669"/>
    <property type="project" value="InterPro"/>
</dbReference>
<gene>
    <name evidence="1" type="ORF">E1I69_20445</name>
</gene>
<evidence type="ECO:0000313" key="2">
    <source>
        <dbReference type="Proteomes" id="UP000306477"/>
    </source>
</evidence>
<comment type="caution">
    <text evidence="1">The sequence shown here is derived from an EMBL/GenBank/DDBJ whole genome shotgun (WGS) entry which is preliminary data.</text>
</comment>
<reference evidence="1 2" key="1">
    <citation type="journal article" date="2019" name="Indoor Air">
        <title>Impacts of indoor surface finishes on bacterial viability.</title>
        <authorList>
            <person name="Hu J."/>
            <person name="Maamar S.B."/>
            <person name="Glawe A.J."/>
            <person name="Gottel N."/>
            <person name="Gilbert J.A."/>
            <person name="Hartmann E.M."/>
        </authorList>
    </citation>
    <scope>NUCLEOTIDE SEQUENCE [LARGE SCALE GENOMIC DNA]</scope>
    <source>
        <strain evidence="1 2">AF060A6</strain>
    </source>
</reference>
<dbReference type="RefSeq" id="WP_136381405.1">
    <property type="nucleotide sequence ID" value="NZ_SLUB01000058.1"/>
</dbReference>
<evidence type="ECO:0000313" key="1">
    <source>
        <dbReference type="EMBL" id="THE09939.1"/>
    </source>
</evidence>
<dbReference type="Proteomes" id="UP000306477">
    <property type="component" value="Unassembled WGS sequence"/>
</dbReference>